<name>B6BN99_SULGG</name>
<dbReference type="SUPFAM" id="SSF109604">
    <property type="entry name" value="HD-domain/PDEase-like"/>
    <property type="match status" value="1"/>
</dbReference>
<dbReference type="eggNOG" id="COG1639">
    <property type="taxonomic scope" value="Bacteria"/>
</dbReference>
<protein>
    <submittedName>
        <fullName evidence="2">Signal transduction protein (HDOD domain)</fullName>
    </submittedName>
</protein>
<proteinExistence type="predicted"/>
<dbReference type="PATRIC" id="fig|929558.5.peg.2436"/>
<keyword evidence="3" id="KW-1185">Reference proteome</keyword>
<accession>H1FZ85</accession>
<feature type="domain" description="HDOD" evidence="1">
    <location>
        <begin position="12"/>
        <end position="209"/>
    </location>
</feature>
<evidence type="ECO:0000313" key="3">
    <source>
        <dbReference type="Proteomes" id="UP000006431"/>
    </source>
</evidence>
<dbReference type="PANTHER" id="PTHR33525">
    <property type="match status" value="1"/>
</dbReference>
<evidence type="ECO:0000313" key="2">
    <source>
        <dbReference type="EMBL" id="EHP30969.1"/>
    </source>
</evidence>
<dbReference type="EMBL" id="AFRZ01000001">
    <property type="protein sequence ID" value="EHP30969.1"/>
    <property type="molecule type" value="Genomic_DNA"/>
</dbReference>
<dbReference type="RefSeq" id="WP_008339790.1">
    <property type="nucleotide sequence ID" value="NZ_AFRZ01000001.1"/>
</dbReference>
<dbReference type="AlphaFoldDB" id="B6BN99"/>
<dbReference type="InterPro" id="IPR052340">
    <property type="entry name" value="RNase_Y/CdgJ"/>
</dbReference>
<sequence>MKSSIVDSIKSLPPLSKTIVDINKIYANEDASIHDLAKVIEHDPMIVANLLKVANSPLYSFGREIRNVAQAVSLFGMGMTRTIALGNSVRKLLNVDMQPYGITSEKFADVSSMQAAFIHKWYKNINKEKADKLYLSAFLQETGKILIASAIIQDDETISFKSEIENSNNLAMVEKAYIGVTTSEITAEVFEHWGFDREFIEMIRFADNPKEAPEELREYSTALNIVKTILPVNQPLSERSINFGLKLAEDAGYQRSVLEKVIEEMTESHIETAEGMND</sequence>
<dbReference type="Proteomes" id="UP000006431">
    <property type="component" value="Unassembled WGS sequence"/>
</dbReference>
<evidence type="ECO:0000259" key="1">
    <source>
        <dbReference type="PROSITE" id="PS51833"/>
    </source>
</evidence>
<reference evidence="2 3" key="1">
    <citation type="journal article" date="2012" name="Proc. Natl. Acad. Sci. U.S.A.">
        <title>Genome and physiology of a model Epsilonproteobacterium responsible for sulfide detoxification in marine oxygen depletion zones.</title>
        <authorList>
            <person name="Grote J."/>
            <person name="Schott T."/>
            <person name="Bruckner C.G."/>
            <person name="Glockner F.O."/>
            <person name="Jost G."/>
            <person name="Teeling H."/>
            <person name="Labrenz M."/>
            <person name="Jurgens K."/>
        </authorList>
    </citation>
    <scope>NUCLEOTIDE SEQUENCE [LARGE SCALE GENOMIC DNA]</scope>
    <source>
        <strain evidence="2 3">GD1</strain>
    </source>
</reference>
<dbReference type="PROSITE" id="PS51833">
    <property type="entry name" value="HDOD"/>
    <property type="match status" value="1"/>
</dbReference>
<organism evidence="2 3">
    <name type="scientific">Sulfurimonas gotlandica (strain DSM 19862 / JCM 16533 / GD1)</name>
    <dbReference type="NCBI Taxonomy" id="929558"/>
    <lineage>
        <taxon>Bacteria</taxon>
        <taxon>Pseudomonadati</taxon>
        <taxon>Campylobacterota</taxon>
        <taxon>Epsilonproteobacteria</taxon>
        <taxon>Campylobacterales</taxon>
        <taxon>Sulfurimonadaceae</taxon>
        <taxon>Sulfurimonas</taxon>
    </lineage>
</organism>
<comment type="caution">
    <text evidence="2">The sequence shown here is derived from an EMBL/GenBank/DDBJ whole genome shotgun (WGS) entry which is preliminary data.</text>
</comment>
<dbReference type="InterPro" id="IPR013976">
    <property type="entry name" value="HDOD"/>
</dbReference>
<dbReference type="Gene3D" id="1.10.3210.10">
    <property type="entry name" value="Hypothetical protein af1432"/>
    <property type="match status" value="1"/>
</dbReference>
<dbReference type="STRING" id="929558.SMGD1_2446"/>
<dbReference type="Pfam" id="PF08668">
    <property type="entry name" value="HDOD"/>
    <property type="match status" value="1"/>
</dbReference>
<gene>
    <name evidence="2" type="ORF">SMGD1_2446</name>
</gene>
<dbReference type="OrthoDB" id="9803649at2"/>
<dbReference type="HOGENOM" id="CLU_048246_5_0_7"/>
<accession>B6BN99</accession>
<dbReference type="PANTHER" id="PTHR33525:SF4">
    <property type="entry name" value="CYCLIC DI-GMP PHOSPHODIESTERASE CDGJ"/>
    <property type="match status" value="1"/>
</dbReference>